<evidence type="ECO:0000313" key="11">
    <source>
        <dbReference type="Proteomes" id="UP001262410"/>
    </source>
</evidence>
<feature type="domain" description="ABC transmembrane type-1" evidence="9">
    <location>
        <begin position="358"/>
        <end position="552"/>
    </location>
</feature>
<dbReference type="CDD" id="cd06261">
    <property type="entry name" value="TM_PBP2"/>
    <property type="match status" value="2"/>
</dbReference>
<organism evidence="10 11">
    <name type="scientific">Inquilinus ginsengisoli</name>
    <dbReference type="NCBI Taxonomy" id="363840"/>
    <lineage>
        <taxon>Bacteria</taxon>
        <taxon>Pseudomonadati</taxon>
        <taxon>Pseudomonadota</taxon>
        <taxon>Alphaproteobacteria</taxon>
        <taxon>Rhodospirillales</taxon>
        <taxon>Rhodospirillaceae</taxon>
        <taxon>Inquilinus</taxon>
    </lineage>
</organism>
<keyword evidence="5 8" id="KW-0812">Transmembrane</keyword>
<dbReference type="EMBL" id="JAVDPW010000012">
    <property type="protein sequence ID" value="MDR6293434.1"/>
    <property type="molecule type" value="Genomic_DNA"/>
</dbReference>
<keyword evidence="11" id="KW-1185">Reference proteome</keyword>
<feature type="transmembrane region" description="Helical" evidence="8">
    <location>
        <begin position="251"/>
        <end position="272"/>
    </location>
</feature>
<dbReference type="Pfam" id="PF00528">
    <property type="entry name" value="BPD_transp_1"/>
    <property type="match status" value="2"/>
</dbReference>
<dbReference type="Proteomes" id="UP001262410">
    <property type="component" value="Unassembled WGS sequence"/>
</dbReference>
<evidence type="ECO:0000256" key="1">
    <source>
        <dbReference type="ARBA" id="ARBA00004429"/>
    </source>
</evidence>
<dbReference type="SUPFAM" id="SSF161098">
    <property type="entry name" value="MetI-like"/>
    <property type="match status" value="2"/>
</dbReference>
<comment type="similarity">
    <text evidence="8">Belongs to the binding-protein-dependent transport system permease family.</text>
</comment>
<evidence type="ECO:0000313" key="10">
    <source>
        <dbReference type="EMBL" id="MDR6293434.1"/>
    </source>
</evidence>
<keyword evidence="7 8" id="KW-0472">Membrane</keyword>
<evidence type="ECO:0000256" key="7">
    <source>
        <dbReference type="ARBA" id="ARBA00023136"/>
    </source>
</evidence>
<keyword evidence="2 8" id="KW-0813">Transport</keyword>
<keyword evidence="3" id="KW-1003">Cell membrane</keyword>
<dbReference type="PANTHER" id="PTHR43357">
    <property type="entry name" value="INNER MEMBRANE ABC TRANSPORTER PERMEASE PROTEIN YDCV"/>
    <property type="match status" value="1"/>
</dbReference>
<dbReference type="InterPro" id="IPR000515">
    <property type="entry name" value="MetI-like"/>
</dbReference>
<dbReference type="PROSITE" id="PS50928">
    <property type="entry name" value="ABC_TM1"/>
    <property type="match status" value="2"/>
</dbReference>
<evidence type="ECO:0000256" key="4">
    <source>
        <dbReference type="ARBA" id="ARBA00022519"/>
    </source>
</evidence>
<feature type="transmembrane region" description="Helical" evidence="8">
    <location>
        <begin position="304"/>
        <end position="327"/>
    </location>
</feature>
<reference evidence="10 11" key="1">
    <citation type="submission" date="2023-07" db="EMBL/GenBank/DDBJ databases">
        <title>Sorghum-associated microbial communities from plants grown in Nebraska, USA.</title>
        <authorList>
            <person name="Schachtman D."/>
        </authorList>
    </citation>
    <scope>NUCLEOTIDE SEQUENCE [LARGE SCALE GENOMIC DNA]</scope>
    <source>
        <strain evidence="10 11">584</strain>
    </source>
</reference>
<feature type="transmembrane region" description="Helical" evidence="8">
    <location>
        <begin position="423"/>
        <end position="441"/>
    </location>
</feature>
<accession>A0ABU1K0X6</accession>
<dbReference type="InterPro" id="IPR035906">
    <property type="entry name" value="MetI-like_sf"/>
</dbReference>
<evidence type="ECO:0000256" key="8">
    <source>
        <dbReference type="RuleBase" id="RU363032"/>
    </source>
</evidence>
<feature type="transmembrane region" description="Helical" evidence="8">
    <location>
        <begin position="358"/>
        <end position="381"/>
    </location>
</feature>
<feature type="transmembrane region" description="Helical" evidence="8">
    <location>
        <begin position="193"/>
        <end position="218"/>
    </location>
</feature>
<dbReference type="RefSeq" id="WP_309800396.1">
    <property type="nucleotide sequence ID" value="NZ_JAVDPW010000012.1"/>
</dbReference>
<name>A0ABU1K0X6_9PROT</name>
<sequence length="568" mass="58637">MTDSLAATSIEFRPRRWGDPALAAAAGAYVLLFCALPLLRLFAEGLAQPEAALTMLGGRATLRALQNTLVASLGSTIVSVLVGGGLALAIGLTDVRRRGPMALLCLLPMLIPPQIAALAWIRLLDAGTPARAMLDAVTGPWPNHPLYSGGGVIWIMGLEHAALVFLAVTAAIRSLPCDLVEAARAAGARGPRILTGILLPLLRPAFLAGAALAFVSAIGNFGVPALLGIPGRYSVLTTLIYQRLSGFGPSVLGEVAALALVLAILAAIGLGLQRWAARRAPVLVRTGPTGPVLPLGRARPWVEAALWLILAVLAVAPLLALLASALVPALGVDLTFATATLDQFAYILFQHDATQRAFLNSAILAGSAALATAAAGLVLAYYAEARRWRAMRWLDAVADLPYALPGVLTAIAVIMLLLRPLPLIGVSLYGTLGIILVAYLGRFLALALRPIAAAIAQADPAPEEAARIAGAGGPRRLAGIMLPMVAPAVATAAILVFLTAFNELTVSALLWSRGSETVGVIVFSLQAEGASTAASAVAVLTVIVTLGLAGLASLFARRLPRGSLPWLP</sequence>
<feature type="transmembrane region" description="Helical" evidence="8">
    <location>
        <begin position="477"/>
        <end position="501"/>
    </location>
</feature>
<feature type="transmembrane region" description="Helical" evidence="8">
    <location>
        <begin position="393"/>
        <end position="417"/>
    </location>
</feature>
<dbReference type="Gene3D" id="1.10.3720.10">
    <property type="entry name" value="MetI-like"/>
    <property type="match status" value="2"/>
</dbReference>
<feature type="transmembrane region" description="Helical" evidence="8">
    <location>
        <begin position="69"/>
        <end position="90"/>
    </location>
</feature>
<feature type="domain" description="ABC transmembrane type-1" evidence="9">
    <location>
        <begin position="65"/>
        <end position="273"/>
    </location>
</feature>
<proteinExistence type="inferred from homology"/>
<protein>
    <submittedName>
        <fullName evidence="10">Iron(III) transport system permease protein</fullName>
    </submittedName>
</protein>
<evidence type="ECO:0000259" key="9">
    <source>
        <dbReference type="PROSITE" id="PS50928"/>
    </source>
</evidence>
<evidence type="ECO:0000256" key="6">
    <source>
        <dbReference type="ARBA" id="ARBA00022989"/>
    </source>
</evidence>
<feature type="transmembrane region" description="Helical" evidence="8">
    <location>
        <begin position="21"/>
        <end position="43"/>
    </location>
</feature>
<evidence type="ECO:0000256" key="5">
    <source>
        <dbReference type="ARBA" id="ARBA00022692"/>
    </source>
</evidence>
<feature type="transmembrane region" description="Helical" evidence="8">
    <location>
        <begin position="102"/>
        <end position="121"/>
    </location>
</feature>
<evidence type="ECO:0000256" key="2">
    <source>
        <dbReference type="ARBA" id="ARBA00022448"/>
    </source>
</evidence>
<gene>
    <name evidence="10" type="ORF">E9232_005985</name>
</gene>
<keyword evidence="4" id="KW-0997">Cell inner membrane</keyword>
<comment type="subcellular location">
    <subcellularLocation>
        <location evidence="1">Cell inner membrane</location>
        <topology evidence="1">Multi-pass membrane protein</topology>
    </subcellularLocation>
    <subcellularLocation>
        <location evidence="8">Cell membrane</location>
        <topology evidence="8">Multi-pass membrane protein</topology>
    </subcellularLocation>
</comment>
<dbReference type="PANTHER" id="PTHR43357:SF4">
    <property type="entry name" value="INNER MEMBRANE ABC TRANSPORTER PERMEASE PROTEIN YDCV"/>
    <property type="match status" value="1"/>
</dbReference>
<evidence type="ECO:0000256" key="3">
    <source>
        <dbReference type="ARBA" id="ARBA00022475"/>
    </source>
</evidence>
<comment type="caution">
    <text evidence="10">The sequence shown here is derived from an EMBL/GenBank/DDBJ whole genome shotgun (WGS) entry which is preliminary data.</text>
</comment>
<feature type="transmembrane region" description="Helical" evidence="8">
    <location>
        <begin position="151"/>
        <end position="172"/>
    </location>
</feature>
<keyword evidence="6 8" id="KW-1133">Transmembrane helix</keyword>
<feature type="transmembrane region" description="Helical" evidence="8">
    <location>
        <begin position="533"/>
        <end position="556"/>
    </location>
</feature>